<dbReference type="Gene3D" id="3.10.129.10">
    <property type="entry name" value="Hotdog Thioesterase"/>
    <property type="match status" value="1"/>
</dbReference>
<evidence type="ECO:0000313" key="6">
    <source>
        <dbReference type="EMBL" id="GAA5167878.1"/>
    </source>
</evidence>
<dbReference type="RefSeq" id="WP_345533610.1">
    <property type="nucleotide sequence ID" value="NZ_BAABLD010000008.1"/>
</dbReference>
<dbReference type="PROSITE" id="PS51770">
    <property type="entry name" value="HOTDOG_ACOT"/>
    <property type="match status" value="1"/>
</dbReference>
<dbReference type="InterPro" id="IPR006683">
    <property type="entry name" value="Thioestr_dom"/>
</dbReference>
<reference evidence="7" key="1">
    <citation type="journal article" date="2019" name="Int. J. Syst. Evol. Microbiol.">
        <title>The Global Catalogue of Microorganisms (GCM) 10K type strain sequencing project: providing services to taxonomists for standard genome sequencing and annotation.</title>
        <authorList>
            <consortium name="The Broad Institute Genomics Platform"/>
            <consortium name="The Broad Institute Genome Sequencing Center for Infectious Disease"/>
            <person name="Wu L."/>
            <person name="Ma J."/>
        </authorList>
    </citation>
    <scope>NUCLEOTIDE SEQUENCE [LARGE SCALE GENOMIC DNA]</scope>
    <source>
        <strain evidence="7">JCM 18715</strain>
    </source>
</reference>
<feature type="region of interest" description="Disordered" evidence="4">
    <location>
        <begin position="120"/>
        <end position="139"/>
    </location>
</feature>
<dbReference type="EMBL" id="BAABLD010000008">
    <property type="protein sequence ID" value="GAA5167878.1"/>
    <property type="molecule type" value="Genomic_DNA"/>
</dbReference>
<proteinExistence type="inferred from homology"/>
<name>A0ABP9QUN3_9RHOO</name>
<comment type="similarity">
    <text evidence="1">Belongs to the acyl coenzyme A hydrolase family.</text>
</comment>
<dbReference type="CDD" id="cd03442">
    <property type="entry name" value="BFIT_BACH"/>
    <property type="match status" value="1"/>
</dbReference>
<dbReference type="PANTHER" id="PTHR11049:SF16">
    <property type="entry name" value="PROTEIN VDLD"/>
    <property type="match status" value="1"/>
</dbReference>
<dbReference type="InterPro" id="IPR033120">
    <property type="entry name" value="HOTDOG_ACOT"/>
</dbReference>
<dbReference type="PANTHER" id="PTHR11049">
    <property type="entry name" value="ACYL COENZYME A THIOESTER HYDROLASE"/>
    <property type="match status" value="1"/>
</dbReference>
<protein>
    <submittedName>
        <fullName evidence="6">Acyl-CoA thioesterase</fullName>
    </submittedName>
</protein>
<dbReference type="Pfam" id="PF03061">
    <property type="entry name" value="4HBT"/>
    <property type="match status" value="1"/>
</dbReference>
<evidence type="ECO:0000256" key="4">
    <source>
        <dbReference type="SAM" id="MobiDB-lite"/>
    </source>
</evidence>
<keyword evidence="7" id="KW-1185">Reference proteome</keyword>
<keyword evidence="2 3" id="KW-0378">Hydrolase</keyword>
<accession>A0ABP9QUN3</accession>
<dbReference type="InterPro" id="IPR029069">
    <property type="entry name" value="HotDog_dom_sf"/>
</dbReference>
<comment type="caution">
    <text evidence="6">The sequence shown here is derived from an EMBL/GenBank/DDBJ whole genome shotgun (WGS) entry which is preliminary data.</text>
</comment>
<evidence type="ECO:0000313" key="7">
    <source>
        <dbReference type="Proteomes" id="UP001500547"/>
    </source>
</evidence>
<dbReference type="Proteomes" id="UP001500547">
    <property type="component" value="Unassembled WGS sequence"/>
</dbReference>
<dbReference type="SUPFAM" id="SSF54637">
    <property type="entry name" value="Thioesterase/thiol ester dehydrase-isomerase"/>
    <property type="match status" value="1"/>
</dbReference>
<evidence type="ECO:0000259" key="5">
    <source>
        <dbReference type="PROSITE" id="PS51770"/>
    </source>
</evidence>
<organism evidence="6 7">
    <name type="scientific">Viridibacterium curvum</name>
    <dbReference type="NCBI Taxonomy" id="1101404"/>
    <lineage>
        <taxon>Bacteria</taxon>
        <taxon>Pseudomonadati</taxon>
        <taxon>Pseudomonadota</taxon>
        <taxon>Betaproteobacteria</taxon>
        <taxon>Rhodocyclales</taxon>
        <taxon>Rhodocyclaceae</taxon>
        <taxon>Viridibacterium</taxon>
    </lineage>
</organism>
<feature type="domain" description="HotDog ACOT-type" evidence="5">
    <location>
        <begin position="6"/>
        <end position="118"/>
    </location>
</feature>
<evidence type="ECO:0000256" key="3">
    <source>
        <dbReference type="PROSITE-ProRule" id="PRU01106"/>
    </source>
</evidence>
<gene>
    <name evidence="6" type="ORF">GCM10025770_27170</name>
</gene>
<evidence type="ECO:0000256" key="1">
    <source>
        <dbReference type="ARBA" id="ARBA00010458"/>
    </source>
</evidence>
<evidence type="ECO:0000256" key="2">
    <source>
        <dbReference type="ARBA" id="ARBA00022801"/>
    </source>
</evidence>
<sequence length="173" mass="19276">MDDQQPSHQLTMTVLMTPDMANFSGNVHGGAVLKLLDQVAYACASRYAGGYVVTMSVDQVTFRQPIHVGELVTFLASVNFTGNTSMEIGVKVVTENIQNRSVRHANSCFFTMVAVDENGKGKRVPPLEPQTPDEMRRHASAKVRRELRQEMERRQREIHEAMRRAANSGSAPM</sequence>
<dbReference type="InterPro" id="IPR040170">
    <property type="entry name" value="Cytosol_ACT"/>
</dbReference>